<dbReference type="HAMAP" id="MF_01401">
    <property type="entry name" value="MsrA"/>
    <property type="match status" value="1"/>
</dbReference>
<proteinExistence type="inferred from homology"/>
<evidence type="ECO:0000259" key="5">
    <source>
        <dbReference type="Pfam" id="PF01625"/>
    </source>
</evidence>
<dbReference type="NCBIfam" id="TIGR00401">
    <property type="entry name" value="msrA"/>
    <property type="match status" value="1"/>
</dbReference>
<comment type="caution">
    <text evidence="6">The sequence shown here is derived from an EMBL/GenBank/DDBJ whole genome shotgun (WGS) entry which is preliminary data.</text>
</comment>
<dbReference type="InterPro" id="IPR002569">
    <property type="entry name" value="Met_Sox_Rdtase_MsrA_dom"/>
</dbReference>
<evidence type="ECO:0000256" key="3">
    <source>
        <dbReference type="ARBA" id="ARBA00048782"/>
    </source>
</evidence>
<dbReference type="EC" id="1.8.4.11" evidence="4"/>
<comment type="similarity">
    <text evidence="4">Belongs to the MsrA Met sulfoxide reductase family.</text>
</comment>
<gene>
    <name evidence="4" type="primary">msrA</name>
    <name evidence="6" type="ORF">A2372_03790</name>
</gene>
<dbReference type="PANTHER" id="PTHR43774">
    <property type="entry name" value="PEPTIDE METHIONINE SULFOXIDE REDUCTASE"/>
    <property type="match status" value="1"/>
</dbReference>
<protein>
    <recommendedName>
        <fullName evidence="4">Peptide methionine sulfoxide reductase MsrA</fullName>
        <shortName evidence="4">Protein-methionine-S-oxide reductase</shortName>
        <ecNumber evidence="4">1.8.4.11</ecNumber>
    </recommendedName>
    <alternativeName>
        <fullName evidence="4">Peptide-methionine (S)-S-oxide reductase</fullName>
        <shortName evidence="4">Peptide Met(O) reductase</shortName>
    </alternativeName>
</protein>
<dbReference type="GO" id="GO:0033744">
    <property type="term" value="F:L-methionine:thioredoxin-disulfide S-oxidoreductase activity"/>
    <property type="evidence" value="ECO:0007669"/>
    <property type="project" value="RHEA"/>
</dbReference>
<feature type="active site" evidence="4">
    <location>
        <position position="14"/>
    </location>
</feature>
<evidence type="ECO:0000256" key="2">
    <source>
        <dbReference type="ARBA" id="ARBA00047806"/>
    </source>
</evidence>
<feature type="domain" description="Peptide methionine sulphoxide reductase MsrA" evidence="5">
    <location>
        <begin position="7"/>
        <end position="157"/>
    </location>
</feature>
<sequence length="182" mass="20633">MKQQMETAVFGGGCFWCTEAVFDALKGVISATPGYSGGHVHNPTYEAVSSGITGHAEATKIEFDSNEISFKDLLAVFFATHDPTTVDRQGNDIGPQYRSAIFYTSEGQRKQSEEYIKKILDSFSGPIVTELKPFEVFYEAEDYHKQYYELHKDAPYCRVVIDPKMEKLQKQFGELLKKHIKK</sequence>
<dbReference type="PANTHER" id="PTHR43774:SF1">
    <property type="entry name" value="PEPTIDE METHIONINE SULFOXIDE REDUCTASE MSRA 2"/>
    <property type="match status" value="1"/>
</dbReference>
<dbReference type="Proteomes" id="UP000176422">
    <property type="component" value="Unassembled WGS sequence"/>
</dbReference>
<comment type="catalytic activity">
    <reaction evidence="3 4">
        <text>[thioredoxin]-disulfide + L-methionine + H2O = L-methionine (S)-S-oxide + [thioredoxin]-dithiol</text>
        <dbReference type="Rhea" id="RHEA:19993"/>
        <dbReference type="Rhea" id="RHEA-COMP:10698"/>
        <dbReference type="Rhea" id="RHEA-COMP:10700"/>
        <dbReference type="ChEBI" id="CHEBI:15377"/>
        <dbReference type="ChEBI" id="CHEBI:29950"/>
        <dbReference type="ChEBI" id="CHEBI:50058"/>
        <dbReference type="ChEBI" id="CHEBI:57844"/>
        <dbReference type="ChEBI" id="CHEBI:58772"/>
        <dbReference type="EC" id="1.8.4.11"/>
    </reaction>
</comment>
<reference evidence="6 7" key="1">
    <citation type="journal article" date="2016" name="Nat. Commun.">
        <title>Thousands of microbial genomes shed light on interconnected biogeochemical processes in an aquifer system.</title>
        <authorList>
            <person name="Anantharaman K."/>
            <person name="Brown C.T."/>
            <person name="Hug L.A."/>
            <person name="Sharon I."/>
            <person name="Castelle C.J."/>
            <person name="Probst A.J."/>
            <person name="Thomas B.C."/>
            <person name="Singh A."/>
            <person name="Wilkins M.J."/>
            <person name="Karaoz U."/>
            <person name="Brodie E.L."/>
            <person name="Williams K.H."/>
            <person name="Hubbard S.S."/>
            <person name="Banfield J.F."/>
        </authorList>
    </citation>
    <scope>NUCLEOTIDE SEQUENCE [LARGE SCALE GENOMIC DNA]</scope>
</reference>
<dbReference type="GO" id="GO:0008113">
    <property type="term" value="F:peptide-methionine (S)-S-oxide reductase activity"/>
    <property type="evidence" value="ECO:0007669"/>
    <property type="project" value="UniProtKB-UniRule"/>
</dbReference>
<organism evidence="6 7">
    <name type="scientific">Candidatus Wolfebacteria bacterium RIFOXYB1_FULL_54_12</name>
    <dbReference type="NCBI Taxonomy" id="1802559"/>
    <lineage>
        <taxon>Bacteria</taxon>
        <taxon>Candidatus Wolfeibacteriota</taxon>
    </lineage>
</organism>
<evidence type="ECO:0000313" key="6">
    <source>
        <dbReference type="EMBL" id="OGM92941.1"/>
    </source>
</evidence>
<dbReference type="EMBL" id="MGIT01000002">
    <property type="protein sequence ID" value="OGM92941.1"/>
    <property type="molecule type" value="Genomic_DNA"/>
</dbReference>
<keyword evidence="1 4" id="KW-0560">Oxidoreductase</keyword>
<evidence type="ECO:0000256" key="4">
    <source>
        <dbReference type="HAMAP-Rule" id="MF_01401"/>
    </source>
</evidence>
<accession>A0A1F8DWI5</accession>
<dbReference type="AlphaFoldDB" id="A0A1F8DWI5"/>
<comment type="function">
    <text evidence="4">Has an important function as a repair enzyme for proteins that have been inactivated by oxidation. Catalyzes the reversible oxidation-reduction of methionine sulfoxide in proteins to methionine.</text>
</comment>
<name>A0A1F8DWI5_9BACT</name>
<dbReference type="STRING" id="1802559.A2372_03790"/>
<evidence type="ECO:0000313" key="7">
    <source>
        <dbReference type="Proteomes" id="UP000176422"/>
    </source>
</evidence>
<dbReference type="SUPFAM" id="SSF55068">
    <property type="entry name" value="Peptide methionine sulfoxide reductase"/>
    <property type="match status" value="1"/>
</dbReference>
<dbReference type="InterPro" id="IPR036509">
    <property type="entry name" value="Met_Sox_Rdtase_MsrA_sf"/>
</dbReference>
<comment type="catalytic activity">
    <reaction evidence="2 4">
        <text>L-methionyl-[protein] + [thioredoxin]-disulfide + H2O = L-methionyl-(S)-S-oxide-[protein] + [thioredoxin]-dithiol</text>
        <dbReference type="Rhea" id="RHEA:14217"/>
        <dbReference type="Rhea" id="RHEA-COMP:10698"/>
        <dbReference type="Rhea" id="RHEA-COMP:10700"/>
        <dbReference type="Rhea" id="RHEA-COMP:12313"/>
        <dbReference type="Rhea" id="RHEA-COMP:12315"/>
        <dbReference type="ChEBI" id="CHEBI:15377"/>
        <dbReference type="ChEBI" id="CHEBI:16044"/>
        <dbReference type="ChEBI" id="CHEBI:29950"/>
        <dbReference type="ChEBI" id="CHEBI:44120"/>
        <dbReference type="ChEBI" id="CHEBI:50058"/>
        <dbReference type="EC" id="1.8.4.11"/>
    </reaction>
</comment>
<dbReference type="Gene3D" id="3.30.1060.10">
    <property type="entry name" value="Peptide methionine sulphoxide reductase MsrA"/>
    <property type="match status" value="1"/>
</dbReference>
<dbReference type="Pfam" id="PF01625">
    <property type="entry name" value="PMSR"/>
    <property type="match status" value="1"/>
</dbReference>
<evidence type="ECO:0000256" key="1">
    <source>
        <dbReference type="ARBA" id="ARBA00023002"/>
    </source>
</evidence>